<evidence type="ECO:0000313" key="1">
    <source>
        <dbReference type="EMBL" id="CEG49506.1"/>
    </source>
</evidence>
<sequence length="68" mass="8476">MYYDGHRERGKQEWRSMLTRMLYTCYWTVDVFQACILRVTVMSDIRKFYNWRQVISRSTIGRWNSRKT</sequence>
<keyword evidence="2" id="KW-1185">Reference proteome</keyword>
<proteinExistence type="predicted"/>
<dbReference type="GeneID" id="36402321"/>
<organism evidence="1 2">
    <name type="scientific">Plasmopara halstedii</name>
    <name type="common">Downy mildew of sunflower</name>
    <dbReference type="NCBI Taxonomy" id="4781"/>
    <lineage>
        <taxon>Eukaryota</taxon>
        <taxon>Sar</taxon>
        <taxon>Stramenopiles</taxon>
        <taxon>Oomycota</taxon>
        <taxon>Peronosporomycetes</taxon>
        <taxon>Peronosporales</taxon>
        <taxon>Peronosporaceae</taxon>
        <taxon>Plasmopara</taxon>
    </lineage>
</organism>
<dbReference type="RefSeq" id="XP_024585875.1">
    <property type="nucleotide sequence ID" value="XM_024720703.1"/>
</dbReference>
<dbReference type="AlphaFoldDB" id="A0A0P1B5P5"/>
<reference evidence="2" key="1">
    <citation type="submission" date="2014-09" db="EMBL/GenBank/DDBJ databases">
        <authorList>
            <person name="Sharma Rahul"/>
            <person name="Thines Marco"/>
        </authorList>
    </citation>
    <scope>NUCLEOTIDE SEQUENCE [LARGE SCALE GENOMIC DNA]</scope>
</reference>
<evidence type="ECO:0000313" key="2">
    <source>
        <dbReference type="Proteomes" id="UP000054928"/>
    </source>
</evidence>
<accession>A0A0P1B5P5</accession>
<protein>
    <submittedName>
        <fullName evidence="1">Uncharacterized protein</fullName>
    </submittedName>
</protein>
<name>A0A0P1B5P5_PLAHL</name>
<dbReference type="EMBL" id="CCYD01003055">
    <property type="protein sequence ID" value="CEG49506.1"/>
    <property type="molecule type" value="Genomic_DNA"/>
</dbReference>
<dbReference type="Proteomes" id="UP000054928">
    <property type="component" value="Unassembled WGS sequence"/>
</dbReference>